<dbReference type="OrthoDB" id="8663148at2"/>
<dbReference type="Pfam" id="PF13416">
    <property type="entry name" value="SBP_bac_8"/>
    <property type="match status" value="1"/>
</dbReference>
<dbReference type="HOGENOM" id="CLU_047233_0_0_11"/>
<dbReference type="PROSITE" id="PS51257">
    <property type="entry name" value="PROKAR_LIPOPROTEIN"/>
    <property type="match status" value="1"/>
</dbReference>
<dbReference type="SUPFAM" id="SSF53850">
    <property type="entry name" value="Periplasmic binding protein-like II"/>
    <property type="match status" value="1"/>
</dbReference>
<dbReference type="Proteomes" id="UP000000844">
    <property type="component" value="Chromosome"/>
</dbReference>
<evidence type="ECO:0000256" key="4">
    <source>
        <dbReference type="ARBA" id="ARBA00022729"/>
    </source>
</evidence>
<protein>
    <submittedName>
        <fullName evidence="5">Extracellular solute-binding protein family 1</fullName>
    </submittedName>
</protein>
<dbReference type="RefSeq" id="WP_013018101.1">
    <property type="nucleotide sequence ID" value="NC_013947.1"/>
</dbReference>
<dbReference type="PROSITE" id="PS51318">
    <property type="entry name" value="TAT"/>
    <property type="match status" value="1"/>
</dbReference>
<keyword evidence="4" id="KW-0732">Signal</keyword>
<dbReference type="KEGG" id="sna:Snas_2855"/>
<dbReference type="STRING" id="446470.Snas_2855"/>
<dbReference type="PANTHER" id="PTHR43649">
    <property type="entry name" value="ARABINOSE-BINDING PROTEIN-RELATED"/>
    <property type="match status" value="1"/>
</dbReference>
<dbReference type="AlphaFoldDB" id="D3Q8F6"/>
<dbReference type="NCBIfam" id="TIGR03851">
    <property type="entry name" value="chitin_NgcE"/>
    <property type="match status" value="1"/>
</dbReference>
<accession>D3Q8F6</accession>
<dbReference type="PANTHER" id="PTHR43649:SF31">
    <property type="entry name" value="SN-GLYCEROL-3-PHOSPHATE-BINDING PERIPLASMIC PROTEIN UGPB"/>
    <property type="match status" value="1"/>
</dbReference>
<dbReference type="InterPro" id="IPR022386">
    <property type="entry name" value="Chitin_NgcE"/>
</dbReference>
<sequence>MSPTPNKGDLSRRRVLQGTALGAAAIPAAGLLSACATGGGGEGEDVKNSGDAKNPFDVDGSKPLDVVIFNGGFGVEYADEKTGHVSLYKKKFKKSDAKMTSQKNIKKTQMNRFADSKPADVIDNSGADKIALDTLVNDGLLAELTPLLKAPSIDDPDKTVEETLIGGALRQGTFNVDGKPKVFALPYITEGWFIWHNGALFKEKGWDVPKTWEEMLDLAKDMKKDGVAPWTFTGVHPYYLWDTLYTLAARDGGREVVQDIDNLKADAWGNASIEKAAEAMYKLQEKGYTLEGSPGLDHTKSQLKWYDGDAAFIPVGTWLPLELSNDLAKDNKKISDDFEFKATGVFAFEGSKSPDMLWLSGGEPFVVPEEAANKPGAYEYLRIMLSKEGSKVFTDATKSLSVLDGQKTDDPVASQVVALNKGPDNLHRPQVMDWYVDFKEPVEPLLTKMMKGDMKPDAFLKAAQKAADKVAANDKIDKFKQEY</sequence>
<evidence type="ECO:0000313" key="5">
    <source>
        <dbReference type="EMBL" id="ADD42530.1"/>
    </source>
</evidence>
<dbReference type="InterPro" id="IPR006311">
    <property type="entry name" value="TAT_signal"/>
</dbReference>
<dbReference type="GO" id="GO:0030313">
    <property type="term" value="C:cell envelope"/>
    <property type="evidence" value="ECO:0007669"/>
    <property type="project" value="UniProtKB-SubCell"/>
</dbReference>
<keyword evidence="3" id="KW-0813">Transport</keyword>
<evidence type="ECO:0000256" key="1">
    <source>
        <dbReference type="ARBA" id="ARBA00004196"/>
    </source>
</evidence>
<name>D3Q8F6_STANL</name>
<evidence type="ECO:0000313" key="6">
    <source>
        <dbReference type="Proteomes" id="UP000000844"/>
    </source>
</evidence>
<comment type="subcellular location">
    <subcellularLocation>
        <location evidence="1">Cell envelope</location>
    </subcellularLocation>
</comment>
<organism evidence="5 6">
    <name type="scientific">Stackebrandtia nassauensis (strain DSM 44728 / CIP 108903 / NRRL B-16338 / NBRC 102104 / LLR-40K-21)</name>
    <dbReference type="NCBI Taxonomy" id="446470"/>
    <lineage>
        <taxon>Bacteria</taxon>
        <taxon>Bacillati</taxon>
        <taxon>Actinomycetota</taxon>
        <taxon>Actinomycetes</taxon>
        <taxon>Glycomycetales</taxon>
        <taxon>Glycomycetaceae</taxon>
        <taxon>Stackebrandtia</taxon>
    </lineage>
</organism>
<dbReference type="InterPro" id="IPR050490">
    <property type="entry name" value="Bact_solute-bd_prot1"/>
</dbReference>
<dbReference type="EMBL" id="CP001778">
    <property type="protein sequence ID" value="ADD42530.1"/>
    <property type="molecule type" value="Genomic_DNA"/>
</dbReference>
<proteinExistence type="inferred from homology"/>
<evidence type="ECO:0000256" key="2">
    <source>
        <dbReference type="ARBA" id="ARBA00008520"/>
    </source>
</evidence>
<dbReference type="eggNOG" id="COG1653">
    <property type="taxonomic scope" value="Bacteria"/>
</dbReference>
<reference evidence="5 6" key="1">
    <citation type="journal article" date="2009" name="Stand. Genomic Sci.">
        <title>Complete genome sequence of Stackebrandtia nassauensis type strain (LLR-40K-21).</title>
        <authorList>
            <person name="Munk C."/>
            <person name="Lapidus A."/>
            <person name="Copeland A."/>
            <person name="Jando M."/>
            <person name="Mayilraj S."/>
            <person name="Glavina Del Rio T."/>
            <person name="Nolan M."/>
            <person name="Chen F."/>
            <person name="Lucas S."/>
            <person name="Tice H."/>
            <person name="Cheng J.F."/>
            <person name="Han C."/>
            <person name="Detter J.C."/>
            <person name="Bruce D."/>
            <person name="Goodwin L."/>
            <person name="Chain P."/>
            <person name="Pitluck S."/>
            <person name="Goker M."/>
            <person name="Ovchinikova G."/>
            <person name="Pati A."/>
            <person name="Ivanova N."/>
            <person name="Mavromatis K."/>
            <person name="Chen A."/>
            <person name="Palaniappan K."/>
            <person name="Land M."/>
            <person name="Hauser L."/>
            <person name="Chang Y.J."/>
            <person name="Jeffries C.D."/>
            <person name="Bristow J."/>
            <person name="Eisen J.A."/>
            <person name="Markowitz V."/>
            <person name="Hugenholtz P."/>
            <person name="Kyrpides N.C."/>
            <person name="Klenk H.P."/>
        </authorList>
    </citation>
    <scope>NUCLEOTIDE SEQUENCE [LARGE SCALE GENOMIC DNA]</scope>
    <source>
        <strain evidence="6">DSM 44728 / CIP 108903 / NRRL B-16338 / NBRC 102104 / LLR-40K-21</strain>
    </source>
</reference>
<keyword evidence="6" id="KW-1185">Reference proteome</keyword>
<gene>
    <name evidence="5" type="ordered locus">Snas_2855</name>
</gene>
<evidence type="ECO:0000256" key="3">
    <source>
        <dbReference type="ARBA" id="ARBA00022448"/>
    </source>
</evidence>
<dbReference type="Gene3D" id="3.40.190.10">
    <property type="entry name" value="Periplasmic binding protein-like II"/>
    <property type="match status" value="1"/>
</dbReference>
<dbReference type="InterPro" id="IPR006059">
    <property type="entry name" value="SBP"/>
</dbReference>
<comment type="similarity">
    <text evidence="2">Belongs to the bacterial solute-binding protein 1 family.</text>
</comment>